<dbReference type="GO" id="GO:0016020">
    <property type="term" value="C:membrane"/>
    <property type="evidence" value="ECO:0007669"/>
    <property type="project" value="UniProtKB-SubCell"/>
</dbReference>
<keyword evidence="2" id="KW-1015">Disulfide bond</keyword>
<evidence type="ECO:0000259" key="5">
    <source>
        <dbReference type="PROSITE" id="PS50835"/>
    </source>
</evidence>
<dbReference type="SUPFAM" id="SSF49265">
    <property type="entry name" value="Fibronectin type III"/>
    <property type="match status" value="1"/>
</dbReference>
<feature type="domain" description="Ig-like" evidence="5">
    <location>
        <begin position="133"/>
        <end position="221"/>
    </location>
</feature>
<keyword evidence="4" id="KW-1133">Transmembrane helix</keyword>
<name>A0A238BR47_9BILA</name>
<dbReference type="InterPro" id="IPR036116">
    <property type="entry name" value="FN3_sf"/>
</dbReference>
<keyword evidence="4" id="KW-0812">Transmembrane</keyword>
<proteinExistence type="predicted"/>
<feature type="transmembrane region" description="Helical" evidence="4">
    <location>
        <begin position="12"/>
        <end position="32"/>
    </location>
</feature>
<keyword evidence="7" id="KW-1185">Reference proteome</keyword>
<evidence type="ECO:0000256" key="4">
    <source>
        <dbReference type="SAM" id="Phobius"/>
    </source>
</evidence>
<dbReference type="AlphaFoldDB" id="A0A238BR47"/>
<dbReference type="Pfam" id="PF13927">
    <property type="entry name" value="Ig_3"/>
    <property type="match status" value="1"/>
</dbReference>
<dbReference type="Pfam" id="PF07679">
    <property type="entry name" value="I-set"/>
    <property type="match status" value="2"/>
</dbReference>
<dbReference type="InterPro" id="IPR007110">
    <property type="entry name" value="Ig-like_dom"/>
</dbReference>
<dbReference type="Proteomes" id="UP000242913">
    <property type="component" value="Unassembled WGS sequence"/>
</dbReference>
<dbReference type="PANTHER" id="PTHR44170:SF6">
    <property type="entry name" value="CONTACTIN"/>
    <property type="match status" value="1"/>
</dbReference>
<dbReference type="InterPro" id="IPR013783">
    <property type="entry name" value="Ig-like_fold"/>
</dbReference>
<dbReference type="PANTHER" id="PTHR44170">
    <property type="entry name" value="PROTEIN SIDEKICK"/>
    <property type="match status" value="1"/>
</dbReference>
<dbReference type="GO" id="GO:0098609">
    <property type="term" value="P:cell-cell adhesion"/>
    <property type="evidence" value="ECO:0007669"/>
    <property type="project" value="TreeGrafter"/>
</dbReference>
<dbReference type="CDD" id="cd00063">
    <property type="entry name" value="FN3"/>
    <property type="match status" value="1"/>
</dbReference>
<dbReference type="InterPro" id="IPR013106">
    <property type="entry name" value="Ig_V-set"/>
</dbReference>
<evidence type="ECO:0000256" key="2">
    <source>
        <dbReference type="ARBA" id="ARBA00023157"/>
    </source>
</evidence>
<reference evidence="6 7" key="1">
    <citation type="submission" date="2015-12" db="EMBL/GenBank/DDBJ databases">
        <title>Draft genome of the nematode, Onchocerca flexuosa.</title>
        <authorList>
            <person name="Mitreva M."/>
        </authorList>
    </citation>
    <scope>NUCLEOTIDE SEQUENCE [LARGE SCALE GENOMIC DNA]</scope>
    <source>
        <strain evidence="6">Red Deer</strain>
    </source>
</reference>
<dbReference type="EMBL" id="KZ270031">
    <property type="protein sequence ID" value="OZC07464.1"/>
    <property type="molecule type" value="Genomic_DNA"/>
</dbReference>
<dbReference type="SMART" id="SM00408">
    <property type="entry name" value="IGc2"/>
    <property type="match status" value="3"/>
</dbReference>
<dbReference type="CDD" id="cd00096">
    <property type="entry name" value="Ig"/>
    <property type="match status" value="1"/>
</dbReference>
<evidence type="ECO:0000256" key="3">
    <source>
        <dbReference type="ARBA" id="ARBA00023319"/>
    </source>
</evidence>
<dbReference type="InterPro" id="IPR013098">
    <property type="entry name" value="Ig_I-set"/>
</dbReference>
<evidence type="ECO:0000313" key="6">
    <source>
        <dbReference type="EMBL" id="OZC07464.1"/>
    </source>
</evidence>
<dbReference type="Gene3D" id="2.60.40.10">
    <property type="entry name" value="Immunoglobulins"/>
    <property type="match status" value="4"/>
</dbReference>
<feature type="domain" description="Ig-like" evidence="5">
    <location>
        <begin position="33"/>
        <end position="124"/>
    </location>
</feature>
<accession>A0A238BR47</accession>
<dbReference type="InterPro" id="IPR003598">
    <property type="entry name" value="Ig_sub2"/>
</dbReference>
<dbReference type="SUPFAM" id="SSF48726">
    <property type="entry name" value="Immunoglobulin"/>
    <property type="match status" value="3"/>
</dbReference>
<keyword evidence="1" id="KW-0677">Repeat</keyword>
<organism evidence="6 7">
    <name type="scientific">Onchocerca flexuosa</name>
    <dbReference type="NCBI Taxonomy" id="387005"/>
    <lineage>
        <taxon>Eukaryota</taxon>
        <taxon>Metazoa</taxon>
        <taxon>Ecdysozoa</taxon>
        <taxon>Nematoda</taxon>
        <taxon>Chromadorea</taxon>
        <taxon>Rhabditida</taxon>
        <taxon>Spirurina</taxon>
        <taxon>Spiruromorpha</taxon>
        <taxon>Filarioidea</taxon>
        <taxon>Onchocercidae</taxon>
        <taxon>Onchocerca</taxon>
    </lineage>
</organism>
<feature type="domain" description="Ig-like" evidence="5">
    <location>
        <begin position="262"/>
        <end position="358"/>
    </location>
</feature>
<gene>
    <name evidence="6" type="ORF">X798_05520</name>
</gene>
<sequence>MNKELFRWQTNVMAYNITILIFLKLLMFLNYAEAVITTKGRRFIVDEGDSVELPCNIHNIAEDTVVIWKRGELVLFTDDEVFHEDQRFQLHRKDNNFTLVIERVEPYDGAKYVCEITSPEMSITHTLEVNVHPMVSISPDANPLLMNVGENMIIKCSVSGNPPPKVTWTRQDGRKMPARAVSKDGQLRITRVTVDDSGIYECTASNNVGVDAHDMIEVQVQDHCCSNLVLQVNQGRINTERMSRVSLHTLFYFFLAFNTSAPWVDSIYTYIPVKLDQDINLTCKYNAEPSPQVDWFYNGFTINFSDDRFKGLMQYAARRHNYSESILAIEHIKEDNFGDYTCRVANNLGTKQKTIYVSGRPGPPHLNASGTLLSWSVHSVDPVIEYQILYRFSNDDTWQQFKSIRANKEEQDGDIWSRSEDLIWLRPGLEYELQMKARNTLGWGSLARSYVTMKIPSLDNVTNDSVSVIMIVHKTSKKSTVAHFWTFYAQSLSQEGLTIELSVKSELSESDICITIIMLAHHFIYRCINFSIMIFARYGYSIRNTFATVD</sequence>
<protein>
    <submittedName>
        <fullName evidence="6">Immunoglobulin I-set domain protein</fullName>
    </submittedName>
</protein>
<evidence type="ECO:0000256" key="1">
    <source>
        <dbReference type="ARBA" id="ARBA00022737"/>
    </source>
</evidence>
<dbReference type="SMART" id="SM00406">
    <property type="entry name" value="IGv"/>
    <property type="match status" value="2"/>
</dbReference>
<keyword evidence="3" id="KW-0393">Immunoglobulin domain</keyword>
<evidence type="ECO:0000313" key="7">
    <source>
        <dbReference type="Proteomes" id="UP000242913"/>
    </source>
</evidence>
<dbReference type="FunFam" id="2.60.40.10:FF:000032">
    <property type="entry name" value="palladin isoform X1"/>
    <property type="match status" value="1"/>
</dbReference>
<dbReference type="SMART" id="SM00409">
    <property type="entry name" value="IG"/>
    <property type="match status" value="3"/>
</dbReference>
<dbReference type="OrthoDB" id="6159398at2759"/>
<dbReference type="InterPro" id="IPR003961">
    <property type="entry name" value="FN3_dom"/>
</dbReference>
<keyword evidence="4" id="KW-0472">Membrane</keyword>
<dbReference type="InterPro" id="IPR036179">
    <property type="entry name" value="Ig-like_dom_sf"/>
</dbReference>
<dbReference type="InterPro" id="IPR003599">
    <property type="entry name" value="Ig_sub"/>
</dbReference>
<dbReference type="PROSITE" id="PS50835">
    <property type="entry name" value="IG_LIKE"/>
    <property type="match status" value="3"/>
</dbReference>